<dbReference type="GO" id="GO:0031398">
    <property type="term" value="P:positive regulation of protein ubiquitination"/>
    <property type="evidence" value="ECO:0007669"/>
    <property type="project" value="TreeGrafter"/>
</dbReference>
<dbReference type="SMART" id="SM00256">
    <property type="entry name" value="FBOX"/>
    <property type="match status" value="1"/>
</dbReference>
<reference evidence="1" key="1">
    <citation type="journal article" date="2012" name="Nature">
        <title>The oyster genome reveals stress adaptation and complexity of shell formation.</title>
        <authorList>
            <person name="Zhang G."/>
            <person name="Fang X."/>
            <person name="Guo X."/>
            <person name="Li L."/>
            <person name="Luo R."/>
            <person name="Xu F."/>
            <person name="Yang P."/>
            <person name="Zhang L."/>
            <person name="Wang X."/>
            <person name="Qi H."/>
            <person name="Xiong Z."/>
            <person name="Que H."/>
            <person name="Xie Y."/>
            <person name="Holland P.W."/>
            <person name="Paps J."/>
            <person name="Zhu Y."/>
            <person name="Wu F."/>
            <person name="Chen Y."/>
            <person name="Wang J."/>
            <person name="Peng C."/>
            <person name="Meng J."/>
            <person name="Yang L."/>
            <person name="Liu J."/>
            <person name="Wen B."/>
            <person name="Zhang N."/>
            <person name="Huang Z."/>
            <person name="Zhu Q."/>
            <person name="Feng Y."/>
            <person name="Mount A."/>
            <person name="Hedgecock D."/>
            <person name="Xu Z."/>
            <person name="Liu Y."/>
            <person name="Domazet-Loso T."/>
            <person name="Du Y."/>
            <person name="Sun X."/>
            <person name="Zhang S."/>
            <person name="Liu B."/>
            <person name="Cheng P."/>
            <person name="Jiang X."/>
            <person name="Li J."/>
            <person name="Fan D."/>
            <person name="Wang W."/>
            <person name="Fu W."/>
            <person name="Wang T."/>
            <person name="Wang B."/>
            <person name="Zhang J."/>
            <person name="Peng Z."/>
            <person name="Li Y."/>
            <person name="Li N."/>
            <person name="Wang J."/>
            <person name="Chen M."/>
            <person name="He Y."/>
            <person name="Tan F."/>
            <person name="Song X."/>
            <person name="Zheng Q."/>
            <person name="Huang R."/>
            <person name="Yang H."/>
            <person name="Du X."/>
            <person name="Chen L."/>
            <person name="Yang M."/>
            <person name="Gaffney P.M."/>
            <person name="Wang S."/>
            <person name="Luo L."/>
            <person name="She Z."/>
            <person name="Ming Y."/>
            <person name="Huang W."/>
            <person name="Zhang S."/>
            <person name="Huang B."/>
            <person name="Zhang Y."/>
            <person name="Qu T."/>
            <person name="Ni P."/>
            <person name="Miao G."/>
            <person name="Wang J."/>
            <person name="Wang Q."/>
            <person name="Steinberg C.E."/>
            <person name="Wang H."/>
            <person name="Li N."/>
            <person name="Qian L."/>
            <person name="Zhang G."/>
            <person name="Li Y."/>
            <person name="Yang H."/>
            <person name="Liu X."/>
            <person name="Wang J."/>
            <person name="Yin Y."/>
            <person name="Wang J."/>
        </authorList>
    </citation>
    <scope>NUCLEOTIDE SEQUENCE [LARGE SCALE GENOMIC DNA]</scope>
    <source>
        <strain evidence="1">05x7-T-G4-1.051#20</strain>
    </source>
</reference>
<gene>
    <name evidence="1" type="ORF">CGI_10013801</name>
</gene>
<dbReference type="InterPro" id="IPR001810">
    <property type="entry name" value="F-box_dom"/>
</dbReference>
<dbReference type="Pfam" id="PF12937">
    <property type="entry name" value="F-box-like"/>
    <property type="match status" value="1"/>
</dbReference>
<dbReference type="PROSITE" id="PS50181">
    <property type="entry name" value="FBOX"/>
    <property type="match status" value="1"/>
</dbReference>
<dbReference type="InterPro" id="IPR036047">
    <property type="entry name" value="F-box-like_dom_sf"/>
</dbReference>
<name>K1PJL0_MAGGI</name>
<dbReference type="Gene3D" id="3.80.10.10">
    <property type="entry name" value="Ribonuclease Inhibitor"/>
    <property type="match status" value="3"/>
</dbReference>
<dbReference type="AlphaFoldDB" id="K1PJL0"/>
<dbReference type="InParanoid" id="K1PJL0"/>
<protein>
    <submittedName>
        <fullName evidence="1">Uncharacterized protein</fullName>
    </submittedName>
</protein>
<dbReference type="SUPFAM" id="SSF52047">
    <property type="entry name" value="RNI-like"/>
    <property type="match status" value="1"/>
</dbReference>
<sequence>MDIFDVAQDATQIATATNKSDYWYIYPSLTIHKLPDKLLLHIFSFLKHQELGKVARVCKKWRLLAYDPRLWKSVSLRPEYGGLHVHYVDALLTLIGIRFGATMKYIELPCELITSPVLHDLANKCPNLAYMTLDFANAMQLHDFNDLNAFPCNLRSLCICLSEVIFLEGFMRRIYSCLSSLEVLHLIGTLENVGCKDKRCPSCESSMRTFDEAVEGTFEMSMEAEEDIYEVINIGKIKAHTPNLRIVNMYGITFIDDSHIELLTSNCIHIETLALNFCLRVKGSSFKSLVQRCKKLKTLLLQHTGVEDHHMMAVPWETSIISELDLTSTELSTECLENILLRMPGFTFLALGYCEFFSDRILDHLSQKGKFNNLKALDISHTHALSENAIYQFLQSHGHHLTGLMCCGKPKLTENFWLNVIGFLTSIRICVLGTANGWFLRIQSKVHIDQVIEGFAQNCSRLERLEIQWDPDTIRFSDKSNKFVDHIRLRCPHLKSLTLSDGEYYEMVKSNFERADRLKVVRTTTNYCTSIVSLLNCYKDLLFN</sequence>
<accession>K1PJL0</accession>
<dbReference type="SUPFAM" id="SSF81383">
    <property type="entry name" value="F-box domain"/>
    <property type="match status" value="1"/>
</dbReference>
<dbReference type="PANTHER" id="PTHR20933:SF4">
    <property type="entry name" value="F-BOX INVOLVED IN POLYQ PATHOGENESIS, ISOFORM A"/>
    <property type="match status" value="1"/>
</dbReference>
<dbReference type="FunCoup" id="K1PJL0">
    <property type="interactions" value="2"/>
</dbReference>
<organism evidence="1">
    <name type="scientific">Magallana gigas</name>
    <name type="common">Pacific oyster</name>
    <name type="synonym">Crassostrea gigas</name>
    <dbReference type="NCBI Taxonomy" id="29159"/>
    <lineage>
        <taxon>Eukaryota</taxon>
        <taxon>Metazoa</taxon>
        <taxon>Spiralia</taxon>
        <taxon>Lophotrochozoa</taxon>
        <taxon>Mollusca</taxon>
        <taxon>Bivalvia</taxon>
        <taxon>Autobranchia</taxon>
        <taxon>Pteriomorphia</taxon>
        <taxon>Ostreida</taxon>
        <taxon>Ostreoidea</taxon>
        <taxon>Ostreidae</taxon>
        <taxon>Magallana</taxon>
    </lineage>
</organism>
<proteinExistence type="predicted"/>
<dbReference type="PANTHER" id="PTHR20933">
    <property type="entry name" value="F-BOX ONLY PROTEIN 33"/>
    <property type="match status" value="1"/>
</dbReference>
<dbReference type="EMBL" id="JH818261">
    <property type="protein sequence ID" value="EKC24182.1"/>
    <property type="molecule type" value="Genomic_DNA"/>
</dbReference>
<dbReference type="HOGENOM" id="CLU_030060_0_0_1"/>
<evidence type="ECO:0000313" key="1">
    <source>
        <dbReference type="EMBL" id="EKC24182.1"/>
    </source>
</evidence>
<dbReference type="InterPro" id="IPR032675">
    <property type="entry name" value="LRR_dom_sf"/>
</dbReference>